<evidence type="ECO:0000313" key="3">
    <source>
        <dbReference type="EMBL" id="BBP87715.1"/>
    </source>
</evidence>
<name>A0A5S9M4I5_BACIA</name>
<evidence type="ECO:0000256" key="2">
    <source>
        <dbReference type="SAM" id="Phobius"/>
    </source>
</evidence>
<evidence type="ECO:0008006" key="5">
    <source>
        <dbReference type="Google" id="ProtNLM"/>
    </source>
</evidence>
<feature type="transmembrane region" description="Helical" evidence="2">
    <location>
        <begin position="51"/>
        <end position="69"/>
    </location>
</feature>
<gene>
    <name evidence="3" type="ORF">BsIDN1_13330</name>
</gene>
<accession>A0A5S9M4I5</accession>
<dbReference type="Gene3D" id="1.20.1250.20">
    <property type="entry name" value="MFS general substrate transporter like domains"/>
    <property type="match status" value="1"/>
</dbReference>
<dbReference type="GO" id="GO:0005886">
    <property type="term" value="C:plasma membrane"/>
    <property type="evidence" value="ECO:0007669"/>
    <property type="project" value="UniProtKB-SubCell"/>
</dbReference>
<dbReference type="EMBL" id="AP021906">
    <property type="protein sequence ID" value="BBP87715.1"/>
    <property type="molecule type" value="Genomic_DNA"/>
</dbReference>
<dbReference type="AlphaFoldDB" id="A0A5S9M4I5"/>
<organism evidence="3 4">
    <name type="scientific">Bacillus safensis</name>
    <dbReference type="NCBI Taxonomy" id="561879"/>
    <lineage>
        <taxon>Bacteria</taxon>
        <taxon>Bacillati</taxon>
        <taxon>Bacillota</taxon>
        <taxon>Bacilli</taxon>
        <taxon>Bacillales</taxon>
        <taxon>Bacillaceae</taxon>
        <taxon>Bacillus</taxon>
    </lineage>
</organism>
<dbReference type="InterPro" id="IPR036259">
    <property type="entry name" value="MFS_trans_sf"/>
</dbReference>
<keyword evidence="2" id="KW-0812">Transmembrane</keyword>
<comment type="subcellular location">
    <subcellularLocation>
        <location evidence="1">Cell membrane</location>
        <topology evidence="1">Multi-pass membrane protein</topology>
    </subcellularLocation>
</comment>
<evidence type="ECO:0000256" key="1">
    <source>
        <dbReference type="ARBA" id="ARBA00004651"/>
    </source>
</evidence>
<protein>
    <recommendedName>
        <fullName evidence="5">Major facilitator superfamily (MFS) profile domain-containing protein</fullName>
    </recommendedName>
</protein>
<dbReference type="InterPro" id="IPR011701">
    <property type="entry name" value="MFS"/>
</dbReference>
<keyword evidence="2" id="KW-0472">Membrane</keyword>
<dbReference type="GO" id="GO:0022857">
    <property type="term" value="F:transmembrane transporter activity"/>
    <property type="evidence" value="ECO:0007669"/>
    <property type="project" value="InterPro"/>
</dbReference>
<sequence length="93" mass="10526">MRMSGMRLIAEMEESSQGHYTGIYNGLYRLGSLFGMLFGGIFASLMGFQSMTLVFGLLTLLGVIFYVFWMRLKREKRGRCIKSSNRGGLHGML</sequence>
<dbReference type="SUPFAM" id="SSF103473">
    <property type="entry name" value="MFS general substrate transporter"/>
    <property type="match status" value="1"/>
</dbReference>
<dbReference type="Pfam" id="PF07690">
    <property type="entry name" value="MFS_1"/>
    <property type="match status" value="1"/>
</dbReference>
<proteinExistence type="predicted"/>
<reference evidence="3 4" key="1">
    <citation type="submission" date="2019-12" db="EMBL/GenBank/DDBJ databases">
        <title>Full genome sequence of a Bacillus safensis strain isolated from commercially available natto in Indonesia.</title>
        <authorList>
            <person name="Yoshida M."/>
            <person name="Uomi M."/>
            <person name="Waturangi D."/>
            <person name="Ekaputri J.J."/>
            <person name="Setiamarga D.H.E."/>
        </authorList>
    </citation>
    <scope>NUCLEOTIDE SEQUENCE [LARGE SCALE GENOMIC DNA]</scope>
    <source>
        <strain evidence="3 4">IDN1</strain>
    </source>
</reference>
<evidence type="ECO:0000313" key="4">
    <source>
        <dbReference type="Proteomes" id="UP000464658"/>
    </source>
</evidence>
<dbReference type="Proteomes" id="UP000464658">
    <property type="component" value="Chromosome"/>
</dbReference>
<feature type="transmembrane region" description="Helical" evidence="2">
    <location>
        <begin position="26"/>
        <end position="45"/>
    </location>
</feature>
<keyword evidence="2" id="KW-1133">Transmembrane helix</keyword>